<proteinExistence type="predicted"/>
<reference evidence="3 4" key="1">
    <citation type="submission" date="2020-04" db="EMBL/GenBank/DDBJ databases">
        <title>Luteolibacter sp. G-1-1-1 isolated from soil.</title>
        <authorList>
            <person name="Dahal R.H."/>
        </authorList>
    </citation>
    <scope>NUCLEOTIDE SEQUENCE [LARGE SCALE GENOMIC DNA]</scope>
    <source>
        <strain evidence="3 4">G-1-1-1</strain>
    </source>
</reference>
<name>A0A858RMK6_9BACT</name>
<accession>A0A858RMK6</accession>
<dbReference type="InterPro" id="IPR036280">
    <property type="entry name" value="Multihaem_cyt_sf"/>
</dbReference>
<dbReference type="PANTHER" id="PTHR39425">
    <property type="entry name" value="LIPOPROTEIN CYTOCHROME C"/>
    <property type="match status" value="1"/>
</dbReference>
<dbReference type="KEGG" id="luo:HHL09_16990"/>
<keyword evidence="1" id="KW-1133">Transmembrane helix</keyword>
<gene>
    <name evidence="3" type="ORF">HHL09_16990</name>
</gene>
<dbReference type="Gene3D" id="3.90.10.10">
    <property type="entry name" value="Cytochrome C3"/>
    <property type="match status" value="2"/>
</dbReference>
<keyword evidence="4" id="KW-1185">Reference proteome</keyword>
<dbReference type="AlphaFoldDB" id="A0A858RMK6"/>
<dbReference type="Proteomes" id="UP000501812">
    <property type="component" value="Chromosome"/>
</dbReference>
<sequence length="239" mass="27230">MANFFPRWTNFLPLKIAVCAGAVAGGVVLAFTYYATPKTLVEGYQPSQPIPFSHKIHVDQLGLDCRYCHSFVDVSGTSNVPSNNTCWNCHQHVQKESPKLQPLRDRMDPTLKHPDFGKPIEWVRIHKTPDYVYFNHSAHVNRGISCQSCHGQVDQMEVVYQENSLSMGWCLECHRAPEKHLRPLEEVYNLKYDPAKYIAAPENAELMSKLGVKTTEDLGLKLKEHWQIQAKESCATCHH</sequence>
<evidence type="ECO:0000313" key="4">
    <source>
        <dbReference type="Proteomes" id="UP000501812"/>
    </source>
</evidence>
<evidence type="ECO:0000313" key="3">
    <source>
        <dbReference type="EMBL" id="QJE97410.1"/>
    </source>
</evidence>
<keyword evidence="1" id="KW-0472">Membrane</keyword>
<dbReference type="SUPFAM" id="SSF48695">
    <property type="entry name" value="Multiheme cytochromes"/>
    <property type="match status" value="1"/>
</dbReference>
<feature type="domain" description="Cytochrome c7-like" evidence="2">
    <location>
        <begin position="52"/>
        <end position="96"/>
    </location>
</feature>
<evidence type="ECO:0000259" key="2">
    <source>
        <dbReference type="Pfam" id="PF14522"/>
    </source>
</evidence>
<dbReference type="EMBL" id="CP051774">
    <property type="protein sequence ID" value="QJE97410.1"/>
    <property type="molecule type" value="Genomic_DNA"/>
</dbReference>
<dbReference type="RefSeq" id="WP_169455810.1">
    <property type="nucleotide sequence ID" value="NZ_CP051774.1"/>
</dbReference>
<dbReference type="CDD" id="cd08168">
    <property type="entry name" value="Cytochrom_C3"/>
    <property type="match status" value="1"/>
</dbReference>
<protein>
    <submittedName>
        <fullName evidence="3">Cytochrome c3 family protein</fullName>
    </submittedName>
</protein>
<dbReference type="PANTHER" id="PTHR39425:SF1">
    <property type="entry name" value="CYTOCHROME C7-LIKE DOMAIN-CONTAINING PROTEIN"/>
    <property type="match status" value="1"/>
</dbReference>
<feature type="transmembrane region" description="Helical" evidence="1">
    <location>
        <begin position="12"/>
        <end position="35"/>
    </location>
</feature>
<keyword evidence="1" id="KW-0812">Transmembrane</keyword>
<dbReference type="Pfam" id="PF14522">
    <property type="entry name" value="Cytochrome_C7"/>
    <property type="match status" value="1"/>
</dbReference>
<dbReference type="InterPro" id="IPR029467">
    <property type="entry name" value="Cyt_c7-like"/>
</dbReference>
<organism evidence="3 4">
    <name type="scientific">Luteolibacter luteus</name>
    <dbReference type="NCBI Taxonomy" id="2728835"/>
    <lineage>
        <taxon>Bacteria</taxon>
        <taxon>Pseudomonadati</taxon>
        <taxon>Verrucomicrobiota</taxon>
        <taxon>Verrucomicrobiia</taxon>
        <taxon>Verrucomicrobiales</taxon>
        <taxon>Verrucomicrobiaceae</taxon>
        <taxon>Luteolibacter</taxon>
    </lineage>
</organism>
<evidence type="ECO:0000256" key="1">
    <source>
        <dbReference type="SAM" id="Phobius"/>
    </source>
</evidence>